<evidence type="ECO:0000256" key="1">
    <source>
        <dbReference type="SAM" id="MobiDB-lite"/>
    </source>
</evidence>
<dbReference type="Proteomes" id="UP001059596">
    <property type="component" value="Unassembled WGS sequence"/>
</dbReference>
<dbReference type="AlphaFoldDB" id="A0A9Q0BTB0"/>
<sequence length="159" mass="18518">MNPTTCYCKHRNVNPLKMKFSPFLKNTNRSFKCSCEHSEIEKLKNEMALVKKKLDEAYVTIAEMEFELDSVDLLALQNQWLREELMKLKSEKESVISRQEEEDPATRKNRRSYRQQVSAGVLEPQLESPTQVQRYGLILQQLKSNLIFQGNSLTTSETT</sequence>
<name>A0A9Q0BTB0_9MUSC</name>
<gene>
    <name evidence="2" type="ORF">M5D96_004716</name>
</gene>
<organism evidence="2 3">
    <name type="scientific">Drosophila gunungcola</name>
    <name type="common">fruit fly</name>
    <dbReference type="NCBI Taxonomy" id="103775"/>
    <lineage>
        <taxon>Eukaryota</taxon>
        <taxon>Metazoa</taxon>
        <taxon>Ecdysozoa</taxon>
        <taxon>Arthropoda</taxon>
        <taxon>Hexapoda</taxon>
        <taxon>Insecta</taxon>
        <taxon>Pterygota</taxon>
        <taxon>Neoptera</taxon>
        <taxon>Endopterygota</taxon>
        <taxon>Diptera</taxon>
        <taxon>Brachycera</taxon>
        <taxon>Muscomorpha</taxon>
        <taxon>Ephydroidea</taxon>
        <taxon>Drosophilidae</taxon>
        <taxon>Drosophila</taxon>
        <taxon>Sophophora</taxon>
    </lineage>
</organism>
<evidence type="ECO:0000313" key="2">
    <source>
        <dbReference type="EMBL" id="KAI8043386.1"/>
    </source>
</evidence>
<evidence type="ECO:0000313" key="3">
    <source>
        <dbReference type="Proteomes" id="UP001059596"/>
    </source>
</evidence>
<comment type="caution">
    <text evidence="2">The sequence shown here is derived from an EMBL/GenBank/DDBJ whole genome shotgun (WGS) entry which is preliminary data.</text>
</comment>
<proteinExistence type="predicted"/>
<feature type="region of interest" description="Disordered" evidence="1">
    <location>
        <begin position="92"/>
        <end position="114"/>
    </location>
</feature>
<protein>
    <submittedName>
        <fullName evidence="2">Uncharacterized protein</fullName>
    </submittedName>
</protein>
<keyword evidence="3" id="KW-1185">Reference proteome</keyword>
<dbReference type="EMBL" id="JAMKOV010000002">
    <property type="protein sequence ID" value="KAI8043386.1"/>
    <property type="molecule type" value="Genomic_DNA"/>
</dbReference>
<accession>A0A9Q0BTB0</accession>
<dbReference type="OrthoDB" id="8069750at2759"/>
<reference evidence="2" key="1">
    <citation type="journal article" date="2023" name="Genome Biol. Evol.">
        <title>Long-read-based Genome Assembly of Drosophila gunungcola Reveals Fewer Chemosensory Genes in Flower-breeding Species.</title>
        <authorList>
            <person name="Negi A."/>
            <person name="Liao B.Y."/>
            <person name="Yeh S.D."/>
        </authorList>
    </citation>
    <scope>NUCLEOTIDE SEQUENCE</scope>
    <source>
        <strain evidence="2">Sukarami</strain>
    </source>
</reference>